<evidence type="ECO:0000256" key="1">
    <source>
        <dbReference type="ARBA" id="ARBA00016903"/>
    </source>
</evidence>
<dbReference type="PANTHER" id="PTHR14324:SF3">
    <property type="entry name" value="CONDENSIN-2 COMPLEX SUBUNIT H2"/>
    <property type="match status" value="1"/>
</dbReference>
<protein>
    <recommendedName>
        <fullName evidence="1">Condensin-2 complex subunit H2</fullName>
    </recommendedName>
    <alternativeName>
        <fullName evidence="3">Non-SMC condensin II complex subunit H2</fullName>
    </alternativeName>
</protein>
<organism evidence="6 7">
    <name type="scientific">Laticauda laticaudata</name>
    <name type="common">Blue-ringed sea krait</name>
    <name type="synonym">Blue-lipped sea krait</name>
    <dbReference type="NCBI Taxonomy" id="8630"/>
    <lineage>
        <taxon>Eukaryota</taxon>
        <taxon>Metazoa</taxon>
        <taxon>Chordata</taxon>
        <taxon>Craniata</taxon>
        <taxon>Vertebrata</taxon>
        <taxon>Euteleostomi</taxon>
        <taxon>Lepidosauria</taxon>
        <taxon>Squamata</taxon>
        <taxon>Bifurcata</taxon>
        <taxon>Unidentata</taxon>
        <taxon>Episquamata</taxon>
        <taxon>Toxicofera</taxon>
        <taxon>Serpentes</taxon>
        <taxon>Colubroidea</taxon>
        <taxon>Elapidae</taxon>
        <taxon>Laticaudinae</taxon>
        <taxon>Laticauda</taxon>
    </lineage>
</organism>
<dbReference type="AlphaFoldDB" id="A0A8C5S516"/>
<evidence type="ECO:0000256" key="2">
    <source>
        <dbReference type="ARBA" id="ARBA00023067"/>
    </source>
</evidence>
<sequence length="310" mass="34720">MHPSTHPPFHSTIHPIIHACIHLSIQPSSHPSFNSTIFPFNHPSFQSSMHTCILLPTQPSIHPSSGPGKEIRGAEIPHEKLGGTPSISPFAFRSWGNPLFPELRGAGQQERGRSPPPHGGKTIRQCNHLLGGDVLCRTPSSPREGCPRPLLFLFPQAPWPDRLLPSLPRERRSLSPCCFQELFMAHSQKYARETVLSRRVCDWEEMMGPQLEEQEARATFDIHSYGDQLVSRFSRVGEWHSFASLLAGQPAFEVCRAMLASLQLANDYTVEISQQPGLEEAVDTMALRLLTQEKAHQRFQTYTAPSLSKQ</sequence>
<proteinExistence type="predicted"/>
<keyword evidence="7" id="KW-1185">Reference proteome</keyword>
<reference evidence="6" key="2">
    <citation type="submission" date="2025-09" db="UniProtKB">
        <authorList>
            <consortium name="Ensembl"/>
        </authorList>
    </citation>
    <scope>IDENTIFICATION</scope>
</reference>
<feature type="domain" description="Condensin-2 complex subunit H2 C-terminal" evidence="5">
    <location>
        <begin position="181"/>
        <end position="299"/>
    </location>
</feature>
<evidence type="ECO:0000259" key="5">
    <source>
        <dbReference type="Pfam" id="PF16858"/>
    </source>
</evidence>
<feature type="region of interest" description="Disordered" evidence="4">
    <location>
        <begin position="102"/>
        <end position="123"/>
    </location>
</feature>
<accession>A0A8C5S516</accession>
<dbReference type="GO" id="GO:0000796">
    <property type="term" value="C:condensin complex"/>
    <property type="evidence" value="ECO:0007669"/>
    <property type="project" value="TreeGrafter"/>
</dbReference>
<reference evidence="6" key="1">
    <citation type="submission" date="2025-08" db="UniProtKB">
        <authorList>
            <consortium name="Ensembl"/>
        </authorList>
    </citation>
    <scope>IDENTIFICATION</scope>
</reference>
<evidence type="ECO:0000256" key="4">
    <source>
        <dbReference type="SAM" id="MobiDB-lite"/>
    </source>
</evidence>
<name>A0A8C5S516_LATLA</name>
<dbReference type="GO" id="GO:0003682">
    <property type="term" value="F:chromatin binding"/>
    <property type="evidence" value="ECO:0007669"/>
    <property type="project" value="TreeGrafter"/>
</dbReference>
<dbReference type="Ensembl" id="ENSLLTT00000012806.1">
    <property type="protein sequence ID" value="ENSLLTP00000012331.1"/>
    <property type="gene ID" value="ENSLLTG00000009438.1"/>
</dbReference>
<dbReference type="GeneTree" id="ENSGT00390000014443"/>
<dbReference type="GO" id="GO:0005634">
    <property type="term" value="C:nucleus"/>
    <property type="evidence" value="ECO:0007669"/>
    <property type="project" value="TreeGrafter"/>
</dbReference>
<dbReference type="PANTHER" id="PTHR14324">
    <property type="entry name" value="CONDENSIN-2 COMPLEX SUBUNIT H2"/>
    <property type="match status" value="1"/>
</dbReference>
<evidence type="ECO:0000313" key="7">
    <source>
        <dbReference type="Proteomes" id="UP000694406"/>
    </source>
</evidence>
<dbReference type="GO" id="GO:0010032">
    <property type="term" value="P:meiotic chromosome condensation"/>
    <property type="evidence" value="ECO:0007669"/>
    <property type="project" value="TreeGrafter"/>
</dbReference>
<dbReference type="Pfam" id="PF16858">
    <property type="entry name" value="CNDH2_C"/>
    <property type="match status" value="1"/>
</dbReference>
<dbReference type="Proteomes" id="UP000694406">
    <property type="component" value="Unplaced"/>
</dbReference>
<keyword evidence="2" id="KW-0226">DNA condensation</keyword>
<evidence type="ECO:0000313" key="6">
    <source>
        <dbReference type="Ensembl" id="ENSLLTP00000012331.1"/>
    </source>
</evidence>
<dbReference type="InterPro" id="IPR031739">
    <property type="entry name" value="Ncaph2"/>
</dbReference>
<dbReference type="InterPro" id="IPR031737">
    <property type="entry name" value="CNDH2_C"/>
</dbReference>
<evidence type="ECO:0000256" key="3">
    <source>
        <dbReference type="ARBA" id="ARBA00030479"/>
    </source>
</evidence>
<dbReference type="GO" id="GO:0051306">
    <property type="term" value="P:mitotic sister chromatid separation"/>
    <property type="evidence" value="ECO:0007669"/>
    <property type="project" value="TreeGrafter"/>
</dbReference>